<protein>
    <submittedName>
        <fullName evidence="2">Uncharacterized protein</fullName>
    </submittedName>
</protein>
<sequence>MNTKSTSLYIGSKQLNPKRIRSPLKKQSMIFKQNSDEEENQSEDEKMEVINLNYFKAKKHQKKFNLQQMLQQGKLAEDEVDHNPHFPSPTINTKLIHNIFQIYHSDRKETFIEDKVHGTAEKISKQTNQKLVNQILFNKMRQKRVVSQHELSNSTSNVLQSFKNLSSMFKSVNQIVDYHAVANQFRQSQAQITINREEHKNLERQQFNFNYIIEGRLNQIKLHSQEIYQYQMSLQKLRLENCKLRDHVSRLGEEIDQIKSKYNKQRQLALHQEDKLHPTKKWDRQQYFQTIDQNEQMELSRIKTFYMEYQQQLQFNQTQLKREEEILQDIKYTKKQIKQDLAEFLKQVLQSEEIQISGSIIIIVKLLMQINESVTQADFPCYLDNQSRIFLISKAKLEINNDYLKLQIKENQIKQQQQQYGNRVNYEKKLFQVMNSISNMKKQKYTLKSFELQQQGDSKQDNLSQKLSNQSLQINNLDNQIIELEEQEIQRLQILYQGKQLPNSSLQKLIKTVQAEFGYKQMNQKLSIIIQNYDTIKNQVNKSIK</sequence>
<evidence type="ECO:0000256" key="1">
    <source>
        <dbReference type="SAM" id="Coils"/>
    </source>
</evidence>
<evidence type="ECO:0000313" key="3">
    <source>
        <dbReference type="Proteomes" id="UP000683925"/>
    </source>
</evidence>
<dbReference type="Proteomes" id="UP000683925">
    <property type="component" value="Unassembled WGS sequence"/>
</dbReference>
<gene>
    <name evidence="2" type="ORF">POCTA_138.1.T0370254</name>
</gene>
<dbReference type="EMBL" id="CAJJDP010000037">
    <property type="protein sequence ID" value="CAD8159935.1"/>
    <property type="molecule type" value="Genomic_DNA"/>
</dbReference>
<evidence type="ECO:0000313" key="2">
    <source>
        <dbReference type="EMBL" id="CAD8159935.1"/>
    </source>
</evidence>
<comment type="caution">
    <text evidence="2">The sequence shown here is derived from an EMBL/GenBank/DDBJ whole genome shotgun (WGS) entry which is preliminary data.</text>
</comment>
<dbReference type="OMA" id="QYFQTID"/>
<accession>A0A8S1U464</accession>
<dbReference type="AlphaFoldDB" id="A0A8S1U464"/>
<name>A0A8S1U464_PAROT</name>
<dbReference type="OrthoDB" id="304170at2759"/>
<organism evidence="2 3">
    <name type="scientific">Paramecium octaurelia</name>
    <dbReference type="NCBI Taxonomy" id="43137"/>
    <lineage>
        <taxon>Eukaryota</taxon>
        <taxon>Sar</taxon>
        <taxon>Alveolata</taxon>
        <taxon>Ciliophora</taxon>
        <taxon>Intramacronucleata</taxon>
        <taxon>Oligohymenophorea</taxon>
        <taxon>Peniculida</taxon>
        <taxon>Parameciidae</taxon>
        <taxon>Paramecium</taxon>
    </lineage>
</organism>
<keyword evidence="1" id="KW-0175">Coiled coil</keyword>
<proteinExistence type="predicted"/>
<feature type="coiled-coil region" evidence="1">
    <location>
        <begin position="460"/>
        <end position="487"/>
    </location>
</feature>
<keyword evidence="3" id="KW-1185">Reference proteome</keyword>
<reference evidence="2" key="1">
    <citation type="submission" date="2021-01" db="EMBL/GenBank/DDBJ databases">
        <authorList>
            <consortium name="Genoscope - CEA"/>
            <person name="William W."/>
        </authorList>
    </citation>
    <scope>NUCLEOTIDE SEQUENCE</scope>
</reference>